<comment type="caution">
    <text evidence="4">The sequence shown here is derived from an EMBL/GenBank/DDBJ whole genome shotgun (WGS) entry which is preliminary data.</text>
</comment>
<evidence type="ECO:0000256" key="1">
    <source>
        <dbReference type="SAM" id="Coils"/>
    </source>
</evidence>
<accession>A0AAV8X338</accession>
<dbReference type="InterPro" id="IPR041426">
    <property type="entry name" value="Mos1_HTH"/>
</dbReference>
<evidence type="ECO:0000313" key="4">
    <source>
        <dbReference type="EMBL" id="KAJ8933179.1"/>
    </source>
</evidence>
<feature type="region of interest" description="Disordered" evidence="2">
    <location>
        <begin position="327"/>
        <end position="350"/>
    </location>
</feature>
<dbReference type="Proteomes" id="UP001162162">
    <property type="component" value="Unassembled WGS sequence"/>
</dbReference>
<feature type="domain" description="Mos1 transposase HTH" evidence="3">
    <location>
        <begin position="283"/>
        <end position="325"/>
    </location>
</feature>
<name>A0AAV8X338_9CUCU</name>
<organism evidence="4 5">
    <name type="scientific">Aromia moschata</name>
    <dbReference type="NCBI Taxonomy" id="1265417"/>
    <lineage>
        <taxon>Eukaryota</taxon>
        <taxon>Metazoa</taxon>
        <taxon>Ecdysozoa</taxon>
        <taxon>Arthropoda</taxon>
        <taxon>Hexapoda</taxon>
        <taxon>Insecta</taxon>
        <taxon>Pterygota</taxon>
        <taxon>Neoptera</taxon>
        <taxon>Endopterygota</taxon>
        <taxon>Coleoptera</taxon>
        <taxon>Polyphaga</taxon>
        <taxon>Cucujiformia</taxon>
        <taxon>Chrysomeloidea</taxon>
        <taxon>Cerambycidae</taxon>
        <taxon>Cerambycinae</taxon>
        <taxon>Callichromatini</taxon>
        <taxon>Aromia</taxon>
    </lineage>
</organism>
<dbReference type="PANTHER" id="PTHR46060">
    <property type="entry name" value="MARINER MOS1 TRANSPOSASE-LIKE PROTEIN"/>
    <property type="match status" value="1"/>
</dbReference>
<evidence type="ECO:0000256" key="2">
    <source>
        <dbReference type="SAM" id="MobiDB-lite"/>
    </source>
</evidence>
<dbReference type="Gene3D" id="1.10.10.1450">
    <property type="match status" value="1"/>
</dbReference>
<keyword evidence="1" id="KW-0175">Coiled coil</keyword>
<keyword evidence="5" id="KW-1185">Reference proteome</keyword>
<gene>
    <name evidence="4" type="ORF">NQ318_006473</name>
</gene>
<dbReference type="AlphaFoldDB" id="A0AAV8X338"/>
<reference evidence="4" key="1">
    <citation type="journal article" date="2023" name="Insect Mol. Biol.">
        <title>Genome sequencing provides insights into the evolution of gene families encoding plant cell wall-degrading enzymes in longhorned beetles.</title>
        <authorList>
            <person name="Shin N.R."/>
            <person name="Okamura Y."/>
            <person name="Kirsch R."/>
            <person name="Pauchet Y."/>
        </authorList>
    </citation>
    <scope>NUCLEOTIDE SEQUENCE</scope>
    <source>
        <strain evidence="4">AMC_N1</strain>
    </source>
</reference>
<dbReference type="EMBL" id="JAPWTK010001277">
    <property type="protein sequence ID" value="KAJ8933179.1"/>
    <property type="molecule type" value="Genomic_DNA"/>
</dbReference>
<feature type="non-terminal residue" evidence="4">
    <location>
        <position position="350"/>
    </location>
</feature>
<evidence type="ECO:0000259" key="3">
    <source>
        <dbReference type="Pfam" id="PF17906"/>
    </source>
</evidence>
<dbReference type="PANTHER" id="PTHR46060:SF1">
    <property type="entry name" value="MARINER MOS1 TRANSPOSASE-LIKE PROTEIN"/>
    <property type="match status" value="1"/>
</dbReference>
<proteinExistence type="predicted"/>
<feature type="coiled-coil region" evidence="1">
    <location>
        <begin position="186"/>
        <end position="241"/>
    </location>
</feature>
<dbReference type="Pfam" id="PF17906">
    <property type="entry name" value="HTH_48"/>
    <property type="match status" value="1"/>
</dbReference>
<evidence type="ECO:0000313" key="5">
    <source>
        <dbReference type="Proteomes" id="UP001162162"/>
    </source>
</evidence>
<protein>
    <recommendedName>
        <fullName evidence="3">Mos1 transposase HTH domain-containing protein</fullName>
    </recommendedName>
</protein>
<dbReference type="InterPro" id="IPR052709">
    <property type="entry name" value="Transposase-MT_Hybrid"/>
</dbReference>
<sequence>MFVKSTYIVKLRLWRDKFQVVNIFCVLVTSSFLPNICHKQPKRRADLLMMRGWGNQQRSCNQNRFQNKTPEPLLEAVPFVTKWKRFWKRNRTAFEEPVLLPFLVYTHKAQKLGDIKKSQIFRSPIRRNPRVLNLEIELAMEQYFLFLSKRGRSRRGLQKNSGQEVNLSYPKMTTTSSANITNELILEEIKKSKQELKASIEAVEVKVLLKIEEVNRRINSLEQKNKNLEDKLENIERTQRKNNIIIFGMQNVQECAIMANNNNSHSFPHRSLRGPKGLLFGVIIGFLVKLGKTVTEAYAMLKEVYGDECLSRTQVLEWFKRFEEGRETTEEIRAPDGPQSQKRTKTLKKL</sequence>